<dbReference type="Gene3D" id="3.40.50.1010">
    <property type="entry name" value="5'-nuclease"/>
    <property type="match status" value="1"/>
</dbReference>
<dbReference type="RefSeq" id="WP_010695010.1">
    <property type="nucleotide sequence ID" value="NZ_CP061007.1"/>
</dbReference>
<dbReference type="HAMAP" id="MF_00265">
    <property type="entry name" value="VapC_Nob1"/>
    <property type="match status" value="1"/>
</dbReference>
<dbReference type="CDD" id="cd09874">
    <property type="entry name" value="PIN_MT3492-like"/>
    <property type="match status" value="1"/>
</dbReference>
<dbReference type="STRING" id="994479.GCA_000194155_02470"/>
<dbReference type="Pfam" id="PF01850">
    <property type="entry name" value="PIN"/>
    <property type="match status" value="1"/>
</dbReference>
<protein>
    <recommendedName>
        <fullName evidence="6">Ribonuclease VapC</fullName>
        <shortName evidence="6">RNase VapC</shortName>
        <ecNumber evidence="6">3.1.-.-</ecNumber>
    </recommendedName>
    <alternativeName>
        <fullName evidence="6">Toxin VapC</fullName>
    </alternativeName>
</protein>
<dbReference type="EC" id="3.1.-.-" evidence="6"/>
<sequence length="133" mass="14551">MIYLDSAALIKLVRRERESDALADWLEQQPNVPLVASALVEVEVPRALRRYEPNLLSAVPAVLKRIGVYDIDDVVRATAAAYQDVLLCSIDAIHLATAHAIFGSHLTAFVTYDHRLHKAAEDVGLPVAQPGTV</sequence>
<dbReference type="Proteomes" id="UP000233786">
    <property type="component" value="Unassembled WGS sequence"/>
</dbReference>
<name>A0A2N3XX88_SACSN</name>
<comment type="caution">
    <text evidence="8">The sequence shown here is derived from an EMBL/GenBank/DDBJ whole genome shotgun (WGS) entry which is preliminary data.</text>
</comment>
<evidence type="ECO:0000256" key="6">
    <source>
        <dbReference type="HAMAP-Rule" id="MF_00265"/>
    </source>
</evidence>
<evidence type="ECO:0000256" key="2">
    <source>
        <dbReference type="ARBA" id="ARBA00022722"/>
    </source>
</evidence>
<evidence type="ECO:0000256" key="3">
    <source>
        <dbReference type="ARBA" id="ARBA00022723"/>
    </source>
</evidence>
<dbReference type="OrthoDB" id="4750219at2"/>
<dbReference type="InterPro" id="IPR022907">
    <property type="entry name" value="VapC_family"/>
</dbReference>
<accession>A0A2N3XX88</accession>
<keyword evidence="9" id="KW-1185">Reference proteome</keyword>
<evidence type="ECO:0000259" key="7">
    <source>
        <dbReference type="Pfam" id="PF01850"/>
    </source>
</evidence>
<organism evidence="8 9">
    <name type="scientific">Saccharopolyspora spinosa</name>
    <dbReference type="NCBI Taxonomy" id="60894"/>
    <lineage>
        <taxon>Bacteria</taxon>
        <taxon>Bacillati</taxon>
        <taxon>Actinomycetota</taxon>
        <taxon>Actinomycetes</taxon>
        <taxon>Pseudonocardiales</taxon>
        <taxon>Pseudonocardiaceae</taxon>
        <taxon>Saccharopolyspora</taxon>
    </lineage>
</organism>
<dbReference type="GO" id="GO:0000287">
    <property type="term" value="F:magnesium ion binding"/>
    <property type="evidence" value="ECO:0007669"/>
    <property type="project" value="UniProtKB-UniRule"/>
</dbReference>
<gene>
    <name evidence="6" type="primary">vapC</name>
    <name evidence="8" type="ORF">A8926_2971</name>
</gene>
<dbReference type="GO" id="GO:0016787">
    <property type="term" value="F:hydrolase activity"/>
    <property type="evidence" value="ECO:0007669"/>
    <property type="project" value="UniProtKB-KW"/>
</dbReference>
<dbReference type="InterPro" id="IPR029060">
    <property type="entry name" value="PIN-like_dom_sf"/>
</dbReference>
<evidence type="ECO:0000256" key="5">
    <source>
        <dbReference type="ARBA" id="ARBA00022842"/>
    </source>
</evidence>
<comment type="cofactor">
    <cofactor evidence="6">
        <name>Mg(2+)</name>
        <dbReference type="ChEBI" id="CHEBI:18420"/>
    </cofactor>
</comment>
<comment type="similarity">
    <text evidence="6">Belongs to the PINc/VapC protein family.</text>
</comment>
<keyword evidence="6" id="KW-0800">Toxin</keyword>
<dbReference type="GO" id="GO:0090729">
    <property type="term" value="F:toxin activity"/>
    <property type="evidence" value="ECO:0007669"/>
    <property type="project" value="UniProtKB-KW"/>
</dbReference>
<feature type="binding site" evidence="6">
    <location>
        <position position="5"/>
    </location>
    <ligand>
        <name>Mg(2+)</name>
        <dbReference type="ChEBI" id="CHEBI:18420"/>
    </ligand>
</feature>
<keyword evidence="1 6" id="KW-1277">Toxin-antitoxin system</keyword>
<evidence type="ECO:0000313" key="8">
    <source>
        <dbReference type="EMBL" id="PKW15278.1"/>
    </source>
</evidence>
<keyword evidence="5 6" id="KW-0460">Magnesium</keyword>
<feature type="binding site" evidence="6">
    <location>
        <position position="91"/>
    </location>
    <ligand>
        <name>Mg(2+)</name>
        <dbReference type="ChEBI" id="CHEBI:18420"/>
    </ligand>
</feature>
<dbReference type="AlphaFoldDB" id="A0A2N3XX88"/>
<keyword evidence="2 6" id="KW-0540">Nuclease</keyword>
<reference evidence="8" key="1">
    <citation type="submission" date="2017-12" db="EMBL/GenBank/DDBJ databases">
        <title>Sequencing the genomes of 1000 Actinobacteria strains.</title>
        <authorList>
            <person name="Klenk H.-P."/>
        </authorList>
    </citation>
    <scope>NUCLEOTIDE SEQUENCE [LARGE SCALE GENOMIC DNA]</scope>
    <source>
        <strain evidence="8">DSM 44228</strain>
    </source>
</reference>
<dbReference type="SUPFAM" id="SSF88723">
    <property type="entry name" value="PIN domain-like"/>
    <property type="match status" value="1"/>
</dbReference>
<proteinExistence type="inferred from homology"/>
<evidence type="ECO:0000256" key="4">
    <source>
        <dbReference type="ARBA" id="ARBA00022801"/>
    </source>
</evidence>
<dbReference type="EMBL" id="PJNB01000001">
    <property type="protein sequence ID" value="PKW15278.1"/>
    <property type="molecule type" value="Genomic_DNA"/>
</dbReference>
<evidence type="ECO:0000313" key="9">
    <source>
        <dbReference type="Proteomes" id="UP000233786"/>
    </source>
</evidence>
<dbReference type="GO" id="GO:0004540">
    <property type="term" value="F:RNA nuclease activity"/>
    <property type="evidence" value="ECO:0007669"/>
    <property type="project" value="InterPro"/>
</dbReference>
<dbReference type="InterPro" id="IPR002716">
    <property type="entry name" value="PIN_dom"/>
</dbReference>
<evidence type="ECO:0000256" key="1">
    <source>
        <dbReference type="ARBA" id="ARBA00022649"/>
    </source>
</evidence>
<comment type="function">
    <text evidence="6">Toxic component of a toxin-antitoxin (TA) system. An RNase.</text>
</comment>
<keyword evidence="3 6" id="KW-0479">Metal-binding</keyword>
<feature type="domain" description="PIN" evidence="7">
    <location>
        <begin position="2"/>
        <end position="121"/>
    </location>
</feature>
<keyword evidence="4 6" id="KW-0378">Hydrolase</keyword>